<keyword evidence="10" id="KW-1185">Reference proteome</keyword>
<keyword evidence="3" id="KW-1003">Cell membrane</keyword>
<reference evidence="9 10" key="1">
    <citation type="submission" date="2019-03" db="EMBL/GenBank/DDBJ databases">
        <title>Genomic features of bacteria from cold environments.</title>
        <authorList>
            <person name="Shen L."/>
        </authorList>
    </citation>
    <scope>NUCLEOTIDE SEQUENCE [LARGE SCALE GENOMIC DNA]</scope>
    <source>
        <strain evidence="10">T3246-1</strain>
    </source>
</reference>
<keyword evidence="6 7" id="KW-0472">Membrane</keyword>
<feature type="domain" description="ABC transmembrane type-1" evidence="8">
    <location>
        <begin position="90"/>
        <end position="280"/>
    </location>
</feature>
<dbReference type="InterPro" id="IPR050901">
    <property type="entry name" value="BP-dep_ABC_trans_perm"/>
</dbReference>
<evidence type="ECO:0000313" key="10">
    <source>
        <dbReference type="Proteomes" id="UP000504882"/>
    </source>
</evidence>
<evidence type="ECO:0000256" key="4">
    <source>
        <dbReference type="ARBA" id="ARBA00022692"/>
    </source>
</evidence>
<sequence>MRHGLHPYPAPSREGMGMRRASRPHLASRVAAYLYITLVLAAFTLPTLYALLTSLQPASVSLNPVPQWIFTPTLDNFVSLFEDSSFLGPVLNSVQSSVASAALALAICAPAAYALSRANVSSSGVIGMWLLAARALPAIGLAIPAYAIFTRIGLSDTIVALLLVYLPFNVALATIMLKVFIDGIPRELDEAAAIDGASPLRTMLQVVLPVARPGLASVTIMTFLFAWNNFLFPLVLTGSRSATIPLVLQKFLGSYTLQWNQVMAGVVLLSLPLIVLGAVFGRSMVGGLAAGSVK</sequence>
<dbReference type="CDD" id="cd06261">
    <property type="entry name" value="TM_PBP2"/>
    <property type="match status" value="1"/>
</dbReference>
<evidence type="ECO:0000256" key="6">
    <source>
        <dbReference type="ARBA" id="ARBA00023136"/>
    </source>
</evidence>
<evidence type="ECO:0000256" key="3">
    <source>
        <dbReference type="ARBA" id="ARBA00022475"/>
    </source>
</evidence>
<dbReference type="PROSITE" id="PS50928">
    <property type="entry name" value="ABC_TM1"/>
    <property type="match status" value="1"/>
</dbReference>
<keyword evidence="4 7" id="KW-0812">Transmembrane</keyword>
<evidence type="ECO:0000256" key="2">
    <source>
        <dbReference type="ARBA" id="ARBA00022448"/>
    </source>
</evidence>
<feature type="transmembrane region" description="Helical" evidence="7">
    <location>
        <begin position="158"/>
        <end position="181"/>
    </location>
</feature>
<evidence type="ECO:0000256" key="5">
    <source>
        <dbReference type="ARBA" id="ARBA00022989"/>
    </source>
</evidence>
<comment type="caution">
    <text evidence="9">The sequence shown here is derived from an EMBL/GenBank/DDBJ whole genome shotgun (WGS) entry which is preliminary data.</text>
</comment>
<comment type="similarity">
    <text evidence="7">Belongs to the binding-protein-dependent transport system permease family.</text>
</comment>
<accession>A0ABY2E5R5</accession>
<dbReference type="EMBL" id="SMNA01000007">
    <property type="protein sequence ID" value="TDE91558.1"/>
    <property type="molecule type" value="Genomic_DNA"/>
</dbReference>
<feature type="transmembrane region" description="Helical" evidence="7">
    <location>
        <begin position="202"/>
        <end position="227"/>
    </location>
</feature>
<dbReference type="InterPro" id="IPR000515">
    <property type="entry name" value="MetI-like"/>
</dbReference>
<name>A0ABY2E5R5_9MICO</name>
<evidence type="ECO:0000256" key="7">
    <source>
        <dbReference type="RuleBase" id="RU363032"/>
    </source>
</evidence>
<dbReference type="Pfam" id="PF00528">
    <property type="entry name" value="BPD_transp_1"/>
    <property type="match status" value="1"/>
</dbReference>
<dbReference type="Proteomes" id="UP000504882">
    <property type="component" value="Unassembled WGS sequence"/>
</dbReference>
<feature type="transmembrane region" description="Helical" evidence="7">
    <location>
        <begin position="97"/>
        <end position="116"/>
    </location>
</feature>
<gene>
    <name evidence="9" type="ORF">EXU48_15540</name>
</gene>
<feature type="transmembrane region" description="Helical" evidence="7">
    <location>
        <begin position="128"/>
        <end position="152"/>
    </location>
</feature>
<evidence type="ECO:0000256" key="1">
    <source>
        <dbReference type="ARBA" id="ARBA00004651"/>
    </source>
</evidence>
<dbReference type="InterPro" id="IPR035906">
    <property type="entry name" value="MetI-like_sf"/>
</dbReference>
<feature type="transmembrane region" description="Helical" evidence="7">
    <location>
        <begin position="262"/>
        <end position="280"/>
    </location>
</feature>
<protein>
    <submittedName>
        <fullName evidence="9">Carbohydrate ABC transporter permease</fullName>
    </submittedName>
</protein>
<evidence type="ECO:0000259" key="8">
    <source>
        <dbReference type="PROSITE" id="PS50928"/>
    </source>
</evidence>
<comment type="subcellular location">
    <subcellularLocation>
        <location evidence="1 7">Cell membrane</location>
        <topology evidence="1 7">Multi-pass membrane protein</topology>
    </subcellularLocation>
</comment>
<keyword evidence="5 7" id="KW-1133">Transmembrane helix</keyword>
<feature type="transmembrane region" description="Helical" evidence="7">
    <location>
        <begin position="30"/>
        <end position="52"/>
    </location>
</feature>
<dbReference type="Gene3D" id="1.10.3720.10">
    <property type="entry name" value="MetI-like"/>
    <property type="match status" value="1"/>
</dbReference>
<organism evidence="9 10">
    <name type="scientific">Occultella glacieicola</name>
    <dbReference type="NCBI Taxonomy" id="2518684"/>
    <lineage>
        <taxon>Bacteria</taxon>
        <taxon>Bacillati</taxon>
        <taxon>Actinomycetota</taxon>
        <taxon>Actinomycetes</taxon>
        <taxon>Micrococcales</taxon>
        <taxon>Ruaniaceae</taxon>
        <taxon>Occultella</taxon>
    </lineage>
</organism>
<dbReference type="SUPFAM" id="SSF161098">
    <property type="entry name" value="MetI-like"/>
    <property type="match status" value="1"/>
</dbReference>
<dbReference type="PANTHER" id="PTHR32243:SF18">
    <property type="entry name" value="INNER MEMBRANE ABC TRANSPORTER PERMEASE PROTEIN YCJP"/>
    <property type="match status" value="1"/>
</dbReference>
<proteinExistence type="inferred from homology"/>
<evidence type="ECO:0000313" key="9">
    <source>
        <dbReference type="EMBL" id="TDE91558.1"/>
    </source>
</evidence>
<keyword evidence="2 7" id="KW-0813">Transport</keyword>
<dbReference type="PANTHER" id="PTHR32243">
    <property type="entry name" value="MALTOSE TRANSPORT SYSTEM PERMEASE-RELATED"/>
    <property type="match status" value="1"/>
</dbReference>